<evidence type="ECO:0000256" key="1">
    <source>
        <dbReference type="SAM" id="MobiDB-lite"/>
    </source>
</evidence>
<feature type="chain" id="PRO_5012225257" evidence="2">
    <location>
        <begin position="20"/>
        <end position="407"/>
    </location>
</feature>
<dbReference type="Gene3D" id="2.60.120.200">
    <property type="match status" value="1"/>
</dbReference>
<evidence type="ECO:0000259" key="3">
    <source>
        <dbReference type="Pfam" id="PF21294"/>
    </source>
</evidence>
<dbReference type="AlphaFoldDB" id="A0A2A9NVZ3"/>
<dbReference type="OrthoDB" id="3337916at2759"/>
<name>A0A2A9NVZ3_9AGAR</name>
<feature type="compositionally biased region" description="Polar residues" evidence="1">
    <location>
        <begin position="69"/>
        <end position="89"/>
    </location>
</feature>
<dbReference type="Pfam" id="PF21294">
    <property type="entry name" value="Polysacc_lyase_14"/>
    <property type="match status" value="1"/>
</dbReference>
<dbReference type="PANTHER" id="PTHR40124">
    <property type="match status" value="1"/>
</dbReference>
<dbReference type="STRING" id="703135.A0A2A9NVZ3"/>
<sequence>MFSLRFLLFVLSISLFVSSRPLSDHSHIHRRSTTHNLHALHANQPVLRRRDRRCRSRNDTSSSVPPVVNTATLTTEAPISTAITTQSLASASSESSSHHDRPSSSTTSSASEPTRTQSGSNGPGGLVGGIMDALFPVGGVIDSWTTSSSADSHLPLSDETFRPKNLMSAIAPKYVNGPDGKRSMKVHFPRGSYTYKQPLGGVSFYAPGPSSVDLTTAKEATFGYSVYFEKGYAFNMGGKLPGLYGGNSDSEAVGCSGGRRSSACFSARLMWRTDGQGELYTYLPPFDDGRFAANRKQCNVPPHSDCNPTYGASIGRGAFRFNAGQWTTVSQRVRLNDVGQANGELELFVGGESVINVKGLILRDSAAGRLRGIQMQSFFGGSSPQWASPKDQDIYFSDFSLAVTKQL</sequence>
<reference evidence="4 5" key="1">
    <citation type="submission" date="2014-02" db="EMBL/GenBank/DDBJ databases">
        <title>Transposable element dynamics among asymbiotic and ectomycorrhizal Amanita fungi.</title>
        <authorList>
            <consortium name="DOE Joint Genome Institute"/>
            <person name="Hess J."/>
            <person name="Skrede I."/>
            <person name="Wolfe B."/>
            <person name="LaButti K."/>
            <person name="Ohm R.A."/>
            <person name="Grigoriev I.V."/>
            <person name="Pringle A."/>
        </authorList>
    </citation>
    <scope>NUCLEOTIDE SEQUENCE [LARGE SCALE GENOMIC DNA]</scope>
    <source>
        <strain evidence="4 5">SKay4041</strain>
    </source>
</reference>
<evidence type="ECO:0000256" key="2">
    <source>
        <dbReference type="SAM" id="SignalP"/>
    </source>
</evidence>
<evidence type="ECO:0000313" key="4">
    <source>
        <dbReference type="EMBL" id="PFH52491.1"/>
    </source>
</evidence>
<dbReference type="EMBL" id="KZ301979">
    <property type="protein sequence ID" value="PFH52491.1"/>
    <property type="molecule type" value="Genomic_DNA"/>
</dbReference>
<dbReference type="Proteomes" id="UP000242287">
    <property type="component" value="Unassembled WGS sequence"/>
</dbReference>
<keyword evidence="4" id="KW-0456">Lyase</keyword>
<feature type="region of interest" description="Disordered" evidence="1">
    <location>
        <begin position="33"/>
        <end position="127"/>
    </location>
</feature>
<gene>
    <name evidence="4" type="ORF">AMATHDRAFT_57121</name>
</gene>
<dbReference type="GO" id="GO:0016829">
    <property type="term" value="F:lyase activity"/>
    <property type="evidence" value="ECO:0007669"/>
    <property type="project" value="UniProtKB-KW"/>
</dbReference>
<dbReference type="PANTHER" id="PTHR40124:SF1">
    <property type="entry name" value="DISAGGREGATASE RELATED REPEAT PROTEIN"/>
    <property type="match status" value="1"/>
</dbReference>
<feature type="signal peptide" evidence="2">
    <location>
        <begin position="1"/>
        <end position="19"/>
    </location>
</feature>
<dbReference type="InterPro" id="IPR048958">
    <property type="entry name" value="Polysacc_lyase_14"/>
</dbReference>
<protein>
    <submittedName>
        <fullName evidence="4">Polysaccharide lyase family 14 protein</fullName>
    </submittedName>
</protein>
<accession>A0A2A9NVZ3</accession>
<feature type="domain" description="Polysaccharide lyase 14" evidence="3">
    <location>
        <begin position="180"/>
        <end position="399"/>
    </location>
</feature>
<keyword evidence="5" id="KW-1185">Reference proteome</keyword>
<feature type="compositionally biased region" description="Low complexity" evidence="1">
    <location>
        <begin position="103"/>
        <end position="120"/>
    </location>
</feature>
<keyword evidence="2" id="KW-0732">Signal</keyword>
<organism evidence="4 5">
    <name type="scientific">Amanita thiersii Skay4041</name>
    <dbReference type="NCBI Taxonomy" id="703135"/>
    <lineage>
        <taxon>Eukaryota</taxon>
        <taxon>Fungi</taxon>
        <taxon>Dikarya</taxon>
        <taxon>Basidiomycota</taxon>
        <taxon>Agaricomycotina</taxon>
        <taxon>Agaricomycetes</taxon>
        <taxon>Agaricomycetidae</taxon>
        <taxon>Agaricales</taxon>
        <taxon>Pluteineae</taxon>
        <taxon>Amanitaceae</taxon>
        <taxon>Amanita</taxon>
    </lineage>
</organism>
<evidence type="ECO:0000313" key="5">
    <source>
        <dbReference type="Proteomes" id="UP000242287"/>
    </source>
</evidence>
<proteinExistence type="predicted"/>